<organism evidence="9 10">
    <name type="scientific">Arthrobacter psychrochitiniphilus</name>
    <dbReference type="NCBI Taxonomy" id="291045"/>
    <lineage>
        <taxon>Bacteria</taxon>
        <taxon>Bacillati</taxon>
        <taxon>Actinomycetota</taxon>
        <taxon>Actinomycetes</taxon>
        <taxon>Micrococcales</taxon>
        <taxon>Micrococcaceae</taxon>
        <taxon>Arthrobacter</taxon>
    </lineage>
</organism>
<name>A0A2V3DU01_9MICC</name>
<feature type="transmembrane region" description="Helical" evidence="8">
    <location>
        <begin position="193"/>
        <end position="221"/>
    </location>
</feature>
<feature type="transmembrane region" description="Helical" evidence="8">
    <location>
        <begin position="151"/>
        <end position="172"/>
    </location>
</feature>
<keyword evidence="10" id="KW-1185">Reference proteome</keyword>
<evidence type="ECO:0000256" key="6">
    <source>
        <dbReference type="ARBA" id="ARBA00023004"/>
    </source>
</evidence>
<evidence type="ECO:0000256" key="8">
    <source>
        <dbReference type="SAM" id="Phobius"/>
    </source>
</evidence>
<dbReference type="GO" id="GO:0046872">
    <property type="term" value="F:metal ion binding"/>
    <property type="evidence" value="ECO:0007669"/>
    <property type="project" value="UniProtKB-KW"/>
</dbReference>
<keyword evidence="2" id="KW-0349">Heme</keyword>
<dbReference type="OrthoDB" id="9788081at2"/>
<evidence type="ECO:0000256" key="4">
    <source>
        <dbReference type="ARBA" id="ARBA00022723"/>
    </source>
</evidence>
<evidence type="ECO:0000313" key="10">
    <source>
        <dbReference type="Proteomes" id="UP000246303"/>
    </source>
</evidence>
<evidence type="ECO:0000256" key="7">
    <source>
        <dbReference type="ARBA" id="ARBA00023136"/>
    </source>
</evidence>
<accession>A0A2V3DU01</accession>
<dbReference type="InterPro" id="IPR011138">
    <property type="entry name" value="Cytochrome_b-558"/>
</dbReference>
<dbReference type="InterPro" id="IPR034804">
    <property type="entry name" value="SQR/QFR_C/D"/>
</dbReference>
<keyword evidence="6" id="KW-0408">Iron</keyword>
<dbReference type="InterPro" id="IPR000701">
    <property type="entry name" value="SuccDH_FuR_B_TM-su"/>
</dbReference>
<proteinExistence type="predicted"/>
<evidence type="ECO:0000256" key="5">
    <source>
        <dbReference type="ARBA" id="ARBA00022989"/>
    </source>
</evidence>
<dbReference type="SUPFAM" id="SSF81343">
    <property type="entry name" value="Fumarate reductase respiratory complex transmembrane subunits"/>
    <property type="match status" value="1"/>
</dbReference>
<feature type="transmembrane region" description="Helical" evidence="8">
    <location>
        <begin position="55"/>
        <end position="78"/>
    </location>
</feature>
<reference evidence="9 10" key="1">
    <citation type="submission" date="2018-05" db="EMBL/GenBank/DDBJ databases">
        <title>Genetic diversity of glacier-inhabiting Cryobacterium bacteria in China and description of Cryobacterium mengkeensis sp. nov. and Arthrobacter glacialis sp. nov.</title>
        <authorList>
            <person name="Liu Q."/>
            <person name="Xin Y.-H."/>
        </authorList>
    </citation>
    <scope>NUCLEOTIDE SEQUENCE [LARGE SCALE GENOMIC DNA]</scope>
    <source>
        <strain evidence="9 10">GP3</strain>
    </source>
</reference>
<keyword evidence="5 8" id="KW-1133">Transmembrane helix</keyword>
<dbReference type="NCBIfam" id="TIGR02046">
    <property type="entry name" value="sdhC_b558_fam"/>
    <property type="match status" value="1"/>
</dbReference>
<comment type="caution">
    <text evidence="9">The sequence shown here is derived from an EMBL/GenBank/DDBJ whole genome shotgun (WGS) entry which is preliminary data.</text>
</comment>
<protein>
    <submittedName>
        <fullName evidence="9">Succinate dehydrogenase</fullName>
    </submittedName>
</protein>
<feature type="transmembrane region" description="Helical" evidence="8">
    <location>
        <begin position="109"/>
        <end position="131"/>
    </location>
</feature>
<dbReference type="Gene3D" id="1.20.1300.10">
    <property type="entry name" value="Fumarate reductase/succinate dehydrogenase, transmembrane subunit"/>
    <property type="match status" value="1"/>
</dbReference>
<sequence>MALHAAMAISGLIMILFLLAHMYGNLKVFEGQQGFDSYAGYLREIGQPLLPYAGALWILRVILLVSVLLHIFSAFTLWHRSRRATAGKGGWRYETTKNRRGVQRSYSSFTMRWGGVIIGLFVIYHLLHLSADVIAPGGASDSPYQRMVNGFQIWWVVLSYVIALIALGFHLRHGIWSAFASLGANKSVATRRFLNQLATVVMLIILVGFLVPPLAIFTGWVS</sequence>
<dbReference type="GO" id="GO:0016020">
    <property type="term" value="C:membrane"/>
    <property type="evidence" value="ECO:0007669"/>
    <property type="project" value="UniProtKB-SubCell"/>
</dbReference>
<dbReference type="Pfam" id="PF01127">
    <property type="entry name" value="Sdh_cyt"/>
    <property type="match status" value="1"/>
</dbReference>
<dbReference type="EMBL" id="QHLZ01000005">
    <property type="protein sequence ID" value="PXA65633.1"/>
    <property type="molecule type" value="Genomic_DNA"/>
</dbReference>
<evidence type="ECO:0000256" key="2">
    <source>
        <dbReference type="ARBA" id="ARBA00022617"/>
    </source>
</evidence>
<dbReference type="Proteomes" id="UP000246303">
    <property type="component" value="Unassembled WGS sequence"/>
</dbReference>
<keyword evidence="3 8" id="KW-0812">Transmembrane</keyword>
<gene>
    <name evidence="9" type="ORF">CVS29_09675</name>
</gene>
<evidence type="ECO:0000313" key="9">
    <source>
        <dbReference type="EMBL" id="PXA65633.1"/>
    </source>
</evidence>
<evidence type="ECO:0000256" key="3">
    <source>
        <dbReference type="ARBA" id="ARBA00022692"/>
    </source>
</evidence>
<dbReference type="AlphaFoldDB" id="A0A2V3DU01"/>
<comment type="subcellular location">
    <subcellularLocation>
        <location evidence="1">Membrane</location>
    </subcellularLocation>
</comment>
<keyword evidence="4" id="KW-0479">Metal-binding</keyword>
<keyword evidence="7 8" id="KW-0472">Membrane</keyword>
<evidence type="ECO:0000256" key="1">
    <source>
        <dbReference type="ARBA" id="ARBA00004370"/>
    </source>
</evidence>
<dbReference type="CDD" id="cd03498">
    <property type="entry name" value="SQR_TypeB_2_TM"/>
    <property type="match status" value="1"/>
</dbReference>